<reference evidence="2 3" key="1">
    <citation type="submission" date="2020-03" db="EMBL/GenBank/DDBJ databases">
        <title>Genomic Encyclopedia of Type Strains, Phase IV (KMG-IV): sequencing the most valuable type-strain genomes for metagenomic binning, comparative biology and taxonomic classification.</title>
        <authorList>
            <person name="Goeker M."/>
        </authorList>
    </citation>
    <scope>NUCLEOTIDE SEQUENCE [LARGE SCALE GENOMIC DNA]</scope>
    <source>
        <strain evidence="2 3">DSM 27651</strain>
    </source>
</reference>
<feature type="chain" id="PRO_5046560998" description="Lipoprotein" evidence="1">
    <location>
        <begin position="19"/>
        <end position="106"/>
    </location>
</feature>
<dbReference type="Proteomes" id="UP000734218">
    <property type="component" value="Unassembled WGS sequence"/>
</dbReference>
<protein>
    <recommendedName>
        <fullName evidence="4">Lipoprotein</fullName>
    </recommendedName>
</protein>
<feature type="signal peptide" evidence="1">
    <location>
        <begin position="1"/>
        <end position="18"/>
    </location>
</feature>
<evidence type="ECO:0000313" key="3">
    <source>
        <dbReference type="Proteomes" id="UP000734218"/>
    </source>
</evidence>
<dbReference type="RefSeq" id="WP_167954041.1">
    <property type="nucleotide sequence ID" value="NZ_JAATJE010000001.1"/>
</dbReference>
<sequence length="106" mass="10969">MRNILLAASAAVALAACASPSTQISTGLQRYGIEPVRAECVGDRLQRNLSLGQLQQLGRAAAAYRRDDPDASRLTVGDLVRVASEINDPEVPVQVGAAAAACGVLP</sequence>
<dbReference type="EMBL" id="JAATJE010000001">
    <property type="protein sequence ID" value="NJC34160.1"/>
    <property type="molecule type" value="Genomic_DNA"/>
</dbReference>
<evidence type="ECO:0008006" key="4">
    <source>
        <dbReference type="Google" id="ProtNLM"/>
    </source>
</evidence>
<comment type="caution">
    <text evidence="2">The sequence shown here is derived from an EMBL/GenBank/DDBJ whole genome shotgun (WGS) entry which is preliminary data.</text>
</comment>
<keyword evidence="3" id="KW-1185">Reference proteome</keyword>
<gene>
    <name evidence="2" type="ORF">GGR88_001634</name>
</gene>
<organism evidence="2 3">
    <name type="scientific">Sphingomonas jejuensis</name>
    <dbReference type="NCBI Taxonomy" id="904715"/>
    <lineage>
        <taxon>Bacteria</taxon>
        <taxon>Pseudomonadati</taxon>
        <taxon>Pseudomonadota</taxon>
        <taxon>Alphaproteobacteria</taxon>
        <taxon>Sphingomonadales</taxon>
        <taxon>Sphingomonadaceae</taxon>
        <taxon>Sphingomonas</taxon>
    </lineage>
</organism>
<name>A0ABX0XN86_9SPHN</name>
<keyword evidence="1" id="KW-0732">Signal</keyword>
<accession>A0ABX0XN86</accession>
<evidence type="ECO:0000313" key="2">
    <source>
        <dbReference type="EMBL" id="NJC34160.1"/>
    </source>
</evidence>
<evidence type="ECO:0000256" key="1">
    <source>
        <dbReference type="SAM" id="SignalP"/>
    </source>
</evidence>
<dbReference type="PROSITE" id="PS51257">
    <property type="entry name" value="PROKAR_LIPOPROTEIN"/>
    <property type="match status" value="1"/>
</dbReference>
<proteinExistence type="predicted"/>